<keyword evidence="2" id="KW-0560">Oxidoreductase</keyword>
<dbReference type="Gene3D" id="3.40.50.720">
    <property type="entry name" value="NAD(P)-binding Rossmann-like Domain"/>
    <property type="match status" value="1"/>
</dbReference>
<dbReference type="PRINTS" id="PR00081">
    <property type="entry name" value="GDHRDH"/>
</dbReference>
<dbReference type="AlphaFoldDB" id="A0A8H4U0P0"/>
<comment type="similarity">
    <text evidence="1">Belongs to the short-chain dehydrogenases/reductases (SDR) family.</text>
</comment>
<dbReference type="SUPFAM" id="SSF51197">
    <property type="entry name" value="Clavaminate synthase-like"/>
    <property type="match status" value="1"/>
</dbReference>
<accession>A0A8H4U0P0</accession>
<dbReference type="Gene3D" id="2.60.120.620">
    <property type="entry name" value="q2cbj1_9rhob like domain"/>
    <property type="match status" value="1"/>
</dbReference>
<evidence type="ECO:0000256" key="2">
    <source>
        <dbReference type="ARBA" id="ARBA00023002"/>
    </source>
</evidence>
<dbReference type="EMBL" id="JABEXW010000240">
    <property type="protein sequence ID" value="KAF4967388.1"/>
    <property type="molecule type" value="Genomic_DNA"/>
</dbReference>
<dbReference type="OrthoDB" id="4664297at2759"/>
<organism evidence="3 4">
    <name type="scientific">Fusarium sarcochroum</name>
    <dbReference type="NCBI Taxonomy" id="1208366"/>
    <lineage>
        <taxon>Eukaryota</taxon>
        <taxon>Fungi</taxon>
        <taxon>Dikarya</taxon>
        <taxon>Ascomycota</taxon>
        <taxon>Pezizomycotina</taxon>
        <taxon>Sordariomycetes</taxon>
        <taxon>Hypocreomycetidae</taxon>
        <taxon>Hypocreales</taxon>
        <taxon>Nectriaceae</taxon>
        <taxon>Fusarium</taxon>
        <taxon>Fusarium lateritium species complex</taxon>
    </lineage>
</organism>
<evidence type="ECO:0000256" key="1">
    <source>
        <dbReference type="ARBA" id="ARBA00006484"/>
    </source>
</evidence>
<dbReference type="SUPFAM" id="SSF51735">
    <property type="entry name" value="NAD(P)-binding Rossmann-fold domains"/>
    <property type="match status" value="1"/>
</dbReference>
<sequence length="583" mass="65829">MSEANMHPYKHLTEDDVEHFLRKGWLRVPKAIKEEYIDSWLKDLWTRIDYDEDDKSTWHTEYLHLPRHREVLAEEFAPDAWNKIIEICGGEDRIDPVRERYYGDAFIINFGTADKVEKEPVFRPQERTGWHTDDDWYRMFLDSSGNALTVIHVFTDIPDRGGGTCVCEDGIEGVVKYLYEHPEGLDPPISGRNCAHVQDCKQYSTVVAERGDVILLHGLLPHVASPNYLHYARVITNPHVSLHSPYNLNRPDGNYSLLEQVILRNLGRDSVPEYTPNRERQSWYPRNAGFKRAKAEVELERMIAAAKARGLDSNTVESIYLRKGTKEFEEFEKRNGFDREVNHDSGLLMEQHKLFSRLQGKTALITGASSGIGAATAILFARCGANVILTARRVDRLAQTKEQCLSMILDATGKQDADAVIAIEADMTIKSDVQDIRSKLDGRQIDILVNNAGMVRGREHAGDIADDDIEAMIQTNVIGLIRLTQIIVRQMKKHGSGTIINLGSIAGREAYAGVNAFSTSMMKELVNTSIRVCEIRPGMVETEFSVVRFRGDKARADNEYNGLVPLIFPTAQAAATISYRKPE</sequence>
<dbReference type="PANTHER" id="PTHR42901">
    <property type="entry name" value="ALCOHOL DEHYDROGENASE"/>
    <property type="match status" value="1"/>
</dbReference>
<dbReference type="Proteomes" id="UP000622797">
    <property type="component" value="Unassembled WGS sequence"/>
</dbReference>
<proteinExistence type="inferred from homology"/>
<evidence type="ECO:0000313" key="4">
    <source>
        <dbReference type="Proteomes" id="UP000622797"/>
    </source>
</evidence>
<protein>
    <submittedName>
        <fullName evidence="3">Uncharacterized protein</fullName>
    </submittedName>
</protein>
<evidence type="ECO:0000313" key="3">
    <source>
        <dbReference type="EMBL" id="KAF4967388.1"/>
    </source>
</evidence>
<comment type="caution">
    <text evidence="3">The sequence shown here is derived from an EMBL/GenBank/DDBJ whole genome shotgun (WGS) entry which is preliminary data.</text>
</comment>
<dbReference type="InterPro" id="IPR002347">
    <property type="entry name" value="SDR_fam"/>
</dbReference>
<dbReference type="GO" id="GO:0016616">
    <property type="term" value="F:oxidoreductase activity, acting on the CH-OH group of donors, NAD or NADP as acceptor"/>
    <property type="evidence" value="ECO:0007669"/>
    <property type="project" value="UniProtKB-ARBA"/>
</dbReference>
<dbReference type="Pfam" id="PF00106">
    <property type="entry name" value="adh_short"/>
    <property type="match status" value="1"/>
</dbReference>
<dbReference type="PANTHER" id="PTHR42901:SF1">
    <property type="entry name" value="ALCOHOL DEHYDROGENASE"/>
    <property type="match status" value="1"/>
</dbReference>
<reference evidence="3" key="2">
    <citation type="submission" date="2020-05" db="EMBL/GenBank/DDBJ databases">
        <authorList>
            <person name="Kim H.-S."/>
            <person name="Proctor R.H."/>
            <person name="Brown D.W."/>
        </authorList>
    </citation>
    <scope>NUCLEOTIDE SEQUENCE</scope>
    <source>
        <strain evidence="3">NRRL 20472</strain>
    </source>
</reference>
<reference evidence="3" key="1">
    <citation type="journal article" date="2020" name="BMC Genomics">
        <title>Correction to: Identification and distribution of gene clusters required for synthesis of sphingolipid metabolism inhibitors in diverse species of the filamentous fungus Fusarium.</title>
        <authorList>
            <person name="Kim H.S."/>
            <person name="Lohmar J.M."/>
            <person name="Busman M."/>
            <person name="Brown D.W."/>
            <person name="Naumann T.A."/>
            <person name="Divon H.H."/>
            <person name="Lysoe E."/>
            <person name="Uhlig S."/>
            <person name="Proctor R.H."/>
        </authorList>
    </citation>
    <scope>NUCLEOTIDE SEQUENCE</scope>
    <source>
        <strain evidence="3">NRRL 20472</strain>
    </source>
</reference>
<gene>
    <name evidence="3" type="ORF">FSARC_5046</name>
</gene>
<dbReference type="FunFam" id="3.40.50.720:FF:000047">
    <property type="entry name" value="NADP-dependent L-serine/L-allo-threonine dehydrogenase"/>
    <property type="match status" value="1"/>
</dbReference>
<keyword evidence="4" id="KW-1185">Reference proteome</keyword>
<dbReference type="InterPro" id="IPR036291">
    <property type="entry name" value="NAD(P)-bd_dom_sf"/>
</dbReference>
<name>A0A8H4U0P0_9HYPO</name>